<name>A0A1H7WN03_OLID1</name>
<dbReference type="Pfam" id="PF03279">
    <property type="entry name" value="Lip_A_acyltrans"/>
    <property type="match status" value="1"/>
</dbReference>
<dbReference type="STRING" id="407022.SAMN05661044_04577"/>
<evidence type="ECO:0000256" key="1">
    <source>
        <dbReference type="ARBA" id="ARBA00004533"/>
    </source>
</evidence>
<organism evidence="7 8">
    <name type="scientific">Olivibacter domesticus</name>
    <name type="common">Pseudosphingobacterium domesticum</name>
    <dbReference type="NCBI Taxonomy" id="407022"/>
    <lineage>
        <taxon>Bacteria</taxon>
        <taxon>Pseudomonadati</taxon>
        <taxon>Bacteroidota</taxon>
        <taxon>Sphingobacteriia</taxon>
        <taxon>Sphingobacteriales</taxon>
        <taxon>Sphingobacteriaceae</taxon>
        <taxon>Olivibacter</taxon>
    </lineage>
</organism>
<keyword evidence="6 7" id="KW-0012">Acyltransferase</keyword>
<dbReference type="Proteomes" id="UP000199421">
    <property type="component" value="Unassembled WGS sequence"/>
</dbReference>
<keyword evidence="2" id="KW-1003">Cell membrane</keyword>
<evidence type="ECO:0000256" key="3">
    <source>
        <dbReference type="ARBA" id="ARBA00022519"/>
    </source>
</evidence>
<sequence>MINYINQTSYEQVLNSLTSHYAQTKVGPEQTDLWRLFVFFAANCRHFLELDNLAEQRSLFARVRMNQQLSIWEDAHYSHLPKEATTGLDEHWWQQLRQEPGIICTFHTGSYRLINHLLLKQGIDFALLVSGKVKQRDGADFEQRYQKDVEDGKTLTVLNAEDPSVLFKLRRLLQQGKSLLAYVDGNTGSGSNGIAIPFFGKEVVVRKGLPMLAHWLDVPIYPLANIRKDEMLTFYALSPIKSSKRINKHDFALETMQRLYGFLEYTINDYTDQWEGWLHLHHAVTQQFCAEPLLLDLIENADQKAPLLPFELNGKAFAFNPLTYGSYPISRDVYCRMLNYFR</sequence>
<keyword evidence="4 7" id="KW-0808">Transferase</keyword>
<evidence type="ECO:0000256" key="2">
    <source>
        <dbReference type="ARBA" id="ARBA00022475"/>
    </source>
</evidence>
<keyword evidence="3" id="KW-0997">Cell inner membrane</keyword>
<reference evidence="8" key="1">
    <citation type="submission" date="2016-10" db="EMBL/GenBank/DDBJ databases">
        <authorList>
            <person name="Varghese N."/>
            <person name="Submissions S."/>
        </authorList>
    </citation>
    <scope>NUCLEOTIDE SEQUENCE [LARGE SCALE GENOMIC DNA]</scope>
    <source>
        <strain evidence="8">DSM 18733</strain>
    </source>
</reference>
<comment type="subcellular location">
    <subcellularLocation>
        <location evidence="1">Cell inner membrane</location>
    </subcellularLocation>
</comment>
<dbReference type="EMBL" id="FOAF01000009">
    <property type="protein sequence ID" value="SEM22791.1"/>
    <property type="molecule type" value="Genomic_DNA"/>
</dbReference>
<dbReference type="InterPro" id="IPR004960">
    <property type="entry name" value="LipA_acyltrans"/>
</dbReference>
<dbReference type="GO" id="GO:0009247">
    <property type="term" value="P:glycolipid biosynthetic process"/>
    <property type="evidence" value="ECO:0007669"/>
    <property type="project" value="UniProtKB-ARBA"/>
</dbReference>
<dbReference type="AlphaFoldDB" id="A0A1H7WN03"/>
<dbReference type="OrthoDB" id="1373292at2"/>
<evidence type="ECO:0000313" key="7">
    <source>
        <dbReference type="EMBL" id="SEM22791.1"/>
    </source>
</evidence>
<dbReference type="RefSeq" id="WP_093329441.1">
    <property type="nucleotide sequence ID" value="NZ_FOAF01000009.1"/>
</dbReference>
<evidence type="ECO:0000256" key="6">
    <source>
        <dbReference type="ARBA" id="ARBA00023315"/>
    </source>
</evidence>
<proteinExistence type="predicted"/>
<keyword evidence="5" id="KW-0472">Membrane</keyword>
<protein>
    <submittedName>
        <fullName evidence="7">Lipid A biosynthesis acyltransferase</fullName>
    </submittedName>
</protein>
<accession>A0A1H7WN03</accession>
<dbReference type="GO" id="GO:0016746">
    <property type="term" value="F:acyltransferase activity"/>
    <property type="evidence" value="ECO:0007669"/>
    <property type="project" value="UniProtKB-KW"/>
</dbReference>
<evidence type="ECO:0000313" key="8">
    <source>
        <dbReference type="Proteomes" id="UP000199421"/>
    </source>
</evidence>
<evidence type="ECO:0000256" key="5">
    <source>
        <dbReference type="ARBA" id="ARBA00023136"/>
    </source>
</evidence>
<evidence type="ECO:0000256" key="4">
    <source>
        <dbReference type="ARBA" id="ARBA00022679"/>
    </source>
</evidence>
<keyword evidence="8" id="KW-1185">Reference proteome</keyword>
<gene>
    <name evidence="7" type="ORF">SAMN05661044_04577</name>
</gene>
<dbReference type="GO" id="GO:0005886">
    <property type="term" value="C:plasma membrane"/>
    <property type="evidence" value="ECO:0007669"/>
    <property type="project" value="UniProtKB-SubCell"/>
</dbReference>